<sequence length="158" mass="17314">MQNQLYSRIITTPIGNMIATADDGAITSFDFVKDGEVFQMINVSSPLLLRLEEEIFEYFAGERKEFTLPLSPSGTEFQKGVWKTLLDIPYGETISYATEAKKFGNPKAIRAVANANGKNPISILIPCHRVIASDGGMGGYSGGLDKKKFLLSLESETL</sequence>
<dbReference type="InterPro" id="IPR036217">
    <property type="entry name" value="MethylDNA_cys_MeTrfase_DNAb"/>
</dbReference>
<evidence type="ECO:0000259" key="11">
    <source>
        <dbReference type="Pfam" id="PF02870"/>
    </source>
</evidence>
<evidence type="ECO:0000313" key="13">
    <source>
        <dbReference type="Proteomes" id="UP000015520"/>
    </source>
</evidence>
<evidence type="ECO:0000256" key="8">
    <source>
        <dbReference type="ARBA" id="ARBA00049348"/>
    </source>
</evidence>
<dbReference type="PATRIC" id="fig|1172190.3.peg.594"/>
<name>T0JFZ0_9BACT</name>
<dbReference type="OrthoDB" id="9802228at2"/>
<evidence type="ECO:0000256" key="1">
    <source>
        <dbReference type="ARBA" id="ARBA00001286"/>
    </source>
</evidence>
<dbReference type="eggNOG" id="COG0350">
    <property type="taxonomic scope" value="Bacteria"/>
</dbReference>
<keyword evidence="4 9" id="KW-0489">Methyltransferase</keyword>
<feature type="domain" description="Methylated-DNA-[protein]-cysteine S-methyltransferase DNA binding" evidence="10">
    <location>
        <begin position="76"/>
        <end position="155"/>
    </location>
</feature>
<keyword evidence="5 9" id="KW-0808">Transferase</keyword>
<dbReference type="RefSeq" id="WP_021286888.1">
    <property type="nucleotide sequence ID" value="NZ_AUPZ01000004.1"/>
</dbReference>
<dbReference type="Pfam" id="PF01035">
    <property type="entry name" value="DNA_binding_1"/>
    <property type="match status" value="1"/>
</dbReference>
<dbReference type="FunFam" id="1.10.10.10:FF:000214">
    <property type="entry name" value="Methylated-DNA--protein-cysteine methyltransferase"/>
    <property type="match status" value="1"/>
</dbReference>
<keyword evidence="7 9" id="KW-0234">DNA repair</keyword>
<evidence type="ECO:0000256" key="3">
    <source>
        <dbReference type="ARBA" id="ARBA00022490"/>
    </source>
</evidence>
<evidence type="ECO:0000256" key="2">
    <source>
        <dbReference type="ARBA" id="ARBA00008711"/>
    </source>
</evidence>
<dbReference type="InterPro" id="IPR036388">
    <property type="entry name" value="WH-like_DNA-bd_sf"/>
</dbReference>
<evidence type="ECO:0000256" key="6">
    <source>
        <dbReference type="ARBA" id="ARBA00022763"/>
    </source>
</evidence>
<dbReference type="Pfam" id="PF02870">
    <property type="entry name" value="Methyltransf_1N"/>
    <property type="match status" value="1"/>
</dbReference>
<dbReference type="EC" id="2.1.1.63" evidence="9"/>
<comment type="catalytic activity">
    <reaction evidence="1 9">
        <text>a 4-O-methyl-thymidine in DNA + L-cysteinyl-[protein] = a thymidine in DNA + S-methyl-L-cysteinyl-[protein]</text>
        <dbReference type="Rhea" id="RHEA:53428"/>
        <dbReference type="Rhea" id="RHEA-COMP:10131"/>
        <dbReference type="Rhea" id="RHEA-COMP:10132"/>
        <dbReference type="Rhea" id="RHEA-COMP:13555"/>
        <dbReference type="Rhea" id="RHEA-COMP:13556"/>
        <dbReference type="ChEBI" id="CHEBI:29950"/>
        <dbReference type="ChEBI" id="CHEBI:82612"/>
        <dbReference type="ChEBI" id="CHEBI:137386"/>
        <dbReference type="ChEBI" id="CHEBI:137387"/>
        <dbReference type="EC" id="2.1.1.63"/>
    </reaction>
</comment>
<dbReference type="AlphaFoldDB" id="T0JFZ0"/>
<dbReference type="EMBL" id="AUPZ01000004">
    <property type="protein sequence ID" value="EQB40015.1"/>
    <property type="molecule type" value="Genomic_DNA"/>
</dbReference>
<comment type="caution">
    <text evidence="12">The sequence shown here is derived from an EMBL/GenBank/DDBJ whole genome shotgun (WGS) entry which is preliminary data.</text>
</comment>
<dbReference type="Proteomes" id="UP000015520">
    <property type="component" value="Unassembled WGS sequence"/>
</dbReference>
<dbReference type="GO" id="GO:0005737">
    <property type="term" value="C:cytoplasm"/>
    <property type="evidence" value="ECO:0007669"/>
    <property type="project" value="UniProtKB-SubCell"/>
</dbReference>
<organism evidence="12 13">
    <name type="scientific">Sulfurimonas hongkongensis</name>
    <dbReference type="NCBI Taxonomy" id="1172190"/>
    <lineage>
        <taxon>Bacteria</taxon>
        <taxon>Pseudomonadati</taxon>
        <taxon>Campylobacterota</taxon>
        <taxon>Epsilonproteobacteria</taxon>
        <taxon>Campylobacterales</taxon>
        <taxon>Sulfurimonadaceae</taxon>
        <taxon>Sulfurimonas</taxon>
    </lineage>
</organism>
<reference evidence="12 13" key="1">
    <citation type="submission" date="2013-07" db="EMBL/GenBank/DDBJ databases">
        <title>Sulfurimonas hongkongensis AST-10 Genome Sequencing.</title>
        <authorList>
            <person name="Cai L."/>
            <person name="Zhang T."/>
        </authorList>
    </citation>
    <scope>NUCLEOTIDE SEQUENCE [LARGE SCALE GENOMIC DNA]</scope>
    <source>
        <strain evidence="12 13">AST-10</strain>
    </source>
</reference>
<comment type="similarity">
    <text evidence="2 9">Belongs to the MGMT family.</text>
</comment>
<evidence type="ECO:0000256" key="7">
    <source>
        <dbReference type="ARBA" id="ARBA00023204"/>
    </source>
</evidence>
<evidence type="ECO:0000256" key="5">
    <source>
        <dbReference type="ARBA" id="ARBA00022679"/>
    </source>
</evidence>
<dbReference type="InterPro" id="IPR036631">
    <property type="entry name" value="MGMT_N_sf"/>
</dbReference>
<feature type="domain" description="Methylguanine DNA methyltransferase ribonuclease-like" evidence="11">
    <location>
        <begin position="6"/>
        <end position="72"/>
    </location>
</feature>
<dbReference type="InterPro" id="IPR014048">
    <property type="entry name" value="MethylDNA_cys_MeTrfase_DNA-bd"/>
</dbReference>
<evidence type="ECO:0000256" key="4">
    <source>
        <dbReference type="ARBA" id="ARBA00022603"/>
    </source>
</evidence>
<dbReference type="HAMAP" id="MF_00772">
    <property type="entry name" value="OGT"/>
    <property type="match status" value="1"/>
</dbReference>
<dbReference type="InterPro" id="IPR001497">
    <property type="entry name" value="MethylDNA_cys_MeTrfase_AS"/>
</dbReference>
<dbReference type="SUPFAM" id="SSF46767">
    <property type="entry name" value="Methylated DNA-protein cysteine methyltransferase, C-terminal domain"/>
    <property type="match status" value="1"/>
</dbReference>
<dbReference type="PANTHER" id="PTHR10815">
    <property type="entry name" value="METHYLATED-DNA--PROTEIN-CYSTEINE METHYLTRANSFERASE"/>
    <property type="match status" value="1"/>
</dbReference>
<dbReference type="CDD" id="cd06445">
    <property type="entry name" value="ATase"/>
    <property type="match status" value="1"/>
</dbReference>
<dbReference type="InterPro" id="IPR023546">
    <property type="entry name" value="MGMT"/>
</dbReference>
<keyword evidence="6 9" id="KW-0227">DNA damage</keyword>
<gene>
    <name evidence="12" type="ORF">M947_03045</name>
</gene>
<evidence type="ECO:0000259" key="10">
    <source>
        <dbReference type="Pfam" id="PF01035"/>
    </source>
</evidence>
<evidence type="ECO:0000256" key="9">
    <source>
        <dbReference type="HAMAP-Rule" id="MF_00772"/>
    </source>
</evidence>
<protein>
    <recommendedName>
        <fullName evidence="9">Methylated-DNA--protein-cysteine methyltransferase</fullName>
        <ecNumber evidence="9">2.1.1.63</ecNumber>
    </recommendedName>
    <alternativeName>
        <fullName evidence="9">6-O-methylguanine-DNA methyltransferase</fullName>
        <shortName evidence="9">MGMT</shortName>
    </alternativeName>
    <alternativeName>
        <fullName evidence="9">O-6-methylguanine-DNA-alkyltransferase</fullName>
    </alternativeName>
</protein>
<dbReference type="GO" id="GO:0003908">
    <property type="term" value="F:methylated-DNA-[protein]-cysteine S-methyltransferase activity"/>
    <property type="evidence" value="ECO:0007669"/>
    <property type="project" value="UniProtKB-UniRule"/>
</dbReference>
<dbReference type="Gene3D" id="1.10.10.10">
    <property type="entry name" value="Winged helix-like DNA-binding domain superfamily/Winged helix DNA-binding domain"/>
    <property type="match status" value="1"/>
</dbReference>
<comment type="catalytic activity">
    <reaction evidence="8 9">
        <text>a 6-O-methyl-2'-deoxyguanosine in DNA + L-cysteinyl-[protein] = S-methyl-L-cysteinyl-[protein] + a 2'-deoxyguanosine in DNA</text>
        <dbReference type="Rhea" id="RHEA:24000"/>
        <dbReference type="Rhea" id="RHEA-COMP:10131"/>
        <dbReference type="Rhea" id="RHEA-COMP:10132"/>
        <dbReference type="Rhea" id="RHEA-COMP:11367"/>
        <dbReference type="Rhea" id="RHEA-COMP:11368"/>
        <dbReference type="ChEBI" id="CHEBI:29950"/>
        <dbReference type="ChEBI" id="CHEBI:82612"/>
        <dbReference type="ChEBI" id="CHEBI:85445"/>
        <dbReference type="ChEBI" id="CHEBI:85448"/>
        <dbReference type="EC" id="2.1.1.63"/>
    </reaction>
</comment>
<dbReference type="NCBIfam" id="TIGR00589">
    <property type="entry name" value="ogt"/>
    <property type="match status" value="1"/>
</dbReference>
<keyword evidence="13" id="KW-1185">Reference proteome</keyword>
<feature type="active site" description="Nucleophile; methyl group acceptor" evidence="9">
    <location>
        <position position="127"/>
    </location>
</feature>
<dbReference type="GO" id="GO:0032259">
    <property type="term" value="P:methylation"/>
    <property type="evidence" value="ECO:0007669"/>
    <property type="project" value="UniProtKB-KW"/>
</dbReference>
<dbReference type="Gene3D" id="3.30.160.70">
    <property type="entry name" value="Methylated DNA-protein cysteine methyltransferase domain"/>
    <property type="match status" value="1"/>
</dbReference>
<comment type="subcellular location">
    <subcellularLocation>
        <location evidence="9">Cytoplasm</location>
    </subcellularLocation>
</comment>
<dbReference type="STRING" id="1172190.M947_03045"/>
<keyword evidence="3 9" id="KW-0963">Cytoplasm</keyword>
<dbReference type="SUPFAM" id="SSF53155">
    <property type="entry name" value="Methylated DNA-protein cysteine methyltransferase domain"/>
    <property type="match status" value="1"/>
</dbReference>
<proteinExistence type="inferred from homology"/>
<dbReference type="InterPro" id="IPR008332">
    <property type="entry name" value="MethylG_MeTrfase_N"/>
</dbReference>
<dbReference type="PANTHER" id="PTHR10815:SF13">
    <property type="entry name" value="METHYLATED-DNA--PROTEIN-CYSTEINE METHYLTRANSFERASE"/>
    <property type="match status" value="1"/>
</dbReference>
<dbReference type="GO" id="GO:0006307">
    <property type="term" value="P:DNA alkylation repair"/>
    <property type="evidence" value="ECO:0007669"/>
    <property type="project" value="UniProtKB-UniRule"/>
</dbReference>
<comment type="function">
    <text evidence="9">Involved in the cellular defense against the biological effects of O6-methylguanine (O6-MeG) and O4-methylthymine (O4-MeT) in DNA. Repairs the methylated nucleobase in DNA by stoichiometrically transferring the methyl group to a cysteine residue in the enzyme. This is a suicide reaction: the enzyme is irreversibly inactivated.</text>
</comment>
<evidence type="ECO:0000313" key="12">
    <source>
        <dbReference type="EMBL" id="EQB40015.1"/>
    </source>
</evidence>
<dbReference type="PROSITE" id="PS00374">
    <property type="entry name" value="MGMT"/>
    <property type="match status" value="1"/>
</dbReference>
<comment type="miscellaneous">
    <text evidence="9">This enzyme catalyzes only one turnover and therefore is not strictly catalytic. According to one definition, an enzyme is a biocatalyst that acts repeatedly and over many reaction cycles.</text>
</comment>
<accession>T0JFZ0</accession>